<gene>
    <name evidence="1" type="ORF">H6H03_37890</name>
</gene>
<accession>A0ABR8KLH1</accession>
<reference evidence="1 2" key="1">
    <citation type="journal article" date="2020" name="ISME J.">
        <title>Comparative genomics reveals insights into cyanobacterial evolution and habitat adaptation.</title>
        <authorList>
            <person name="Chen M.Y."/>
            <person name="Teng W.K."/>
            <person name="Zhao L."/>
            <person name="Hu C.X."/>
            <person name="Zhou Y.K."/>
            <person name="Han B.P."/>
            <person name="Song L.R."/>
            <person name="Shu W.S."/>
        </authorList>
    </citation>
    <scope>NUCLEOTIDE SEQUENCE [LARGE SCALE GENOMIC DNA]</scope>
    <source>
        <strain evidence="1 2">FACHB-159</strain>
    </source>
</reference>
<dbReference type="Proteomes" id="UP000637383">
    <property type="component" value="Unassembled WGS sequence"/>
</dbReference>
<keyword evidence="2" id="KW-1185">Reference proteome</keyword>
<dbReference type="RefSeq" id="WP_190960056.1">
    <property type="nucleotide sequence ID" value="NZ_JACJTU010000093.1"/>
</dbReference>
<protein>
    <submittedName>
        <fullName evidence="1">Uncharacterized protein</fullName>
    </submittedName>
</protein>
<proteinExistence type="predicted"/>
<name>A0ABR8KLH1_9NOSO</name>
<comment type="caution">
    <text evidence="1">The sequence shown here is derived from an EMBL/GenBank/DDBJ whole genome shotgun (WGS) entry which is preliminary data.</text>
</comment>
<dbReference type="EMBL" id="JACJTU010000093">
    <property type="protein sequence ID" value="MBD2739563.1"/>
    <property type="molecule type" value="Genomic_DNA"/>
</dbReference>
<evidence type="ECO:0000313" key="1">
    <source>
        <dbReference type="EMBL" id="MBD2739563.1"/>
    </source>
</evidence>
<organism evidence="1 2">
    <name type="scientific">Nostoc paludosum FACHB-159</name>
    <dbReference type="NCBI Taxonomy" id="2692908"/>
    <lineage>
        <taxon>Bacteria</taxon>
        <taxon>Bacillati</taxon>
        <taxon>Cyanobacteriota</taxon>
        <taxon>Cyanophyceae</taxon>
        <taxon>Nostocales</taxon>
        <taxon>Nostocaceae</taxon>
        <taxon>Nostoc</taxon>
    </lineage>
</organism>
<evidence type="ECO:0000313" key="2">
    <source>
        <dbReference type="Proteomes" id="UP000637383"/>
    </source>
</evidence>
<sequence>MIKMNAQQKALFNRLNPEQRVRLLQVLEHKQYLPAKGRVNQARKVKRLGQTKQVTGGIALDKGAKGLGDAVSITSMYGSQID</sequence>